<dbReference type="RefSeq" id="WP_189423931.1">
    <property type="nucleotide sequence ID" value="NZ_BMZE01000001.1"/>
</dbReference>
<evidence type="ECO:0000256" key="1">
    <source>
        <dbReference type="SAM" id="SignalP"/>
    </source>
</evidence>
<sequence length="140" mass="15342">MRWLSVVFIAILMSVSAFAQEAEPANETPWQATITGQLEAFRSADAEAALEFAGAGFKAQFDDPELFYRAILATGYEPLARSRSHTFGKFTQIGEIGALQEVLLVGPELGLFSAIYEMRLEEDGWRVQGVALRIQQGIGA</sequence>
<reference evidence="2" key="2">
    <citation type="submission" date="2020-09" db="EMBL/GenBank/DDBJ databases">
        <authorList>
            <person name="Sun Q."/>
            <person name="Kim S."/>
        </authorList>
    </citation>
    <scope>NUCLEOTIDE SEQUENCE</scope>
    <source>
        <strain evidence="2">KCTC 32437</strain>
    </source>
</reference>
<organism evidence="2 3">
    <name type="scientific">Devosia pacifica</name>
    <dbReference type="NCBI Taxonomy" id="1335967"/>
    <lineage>
        <taxon>Bacteria</taxon>
        <taxon>Pseudomonadati</taxon>
        <taxon>Pseudomonadota</taxon>
        <taxon>Alphaproteobacteria</taxon>
        <taxon>Hyphomicrobiales</taxon>
        <taxon>Devosiaceae</taxon>
        <taxon>Devosia</taxon>
    </lineage>
</organism>
<comment type="caution">
    <text evidence="2">The sequence shown here is derived from an EMBL/GenBank/DDBJ whole genome shotgun (WGS) entry which is preliminary data.</text>
</comment>
<keyword evidence="1" id="KW-0732">Signal</keyword>
<evidence type="ECO:0000313" key="3">
    <source>
        <dbReference type="Proteomes" id="UP000646579"/>
    </source>
</evidence>
<name>A0A918RZ73_9HYPH</name>
<protein>
    <recommendedName>
        <fullName evidence="4">DUF4864 domain-containing protein</fullName>
    </recommendedName>
</protein>
<evidence type="ECO:0000313" key="2">
    <source>
        <dbReference type="EMBL" id="GHA16735.1"/>
    </source>
</evidence>
<feature type="signal peptide" evidence="1">
    <location>
        <begin position="1"/>
        <end position="19"/>
    </location>
</feature>
<feature type="chain" id="PRO_5037918841" description="DUF4864 domain-containing protein" evidence="1">
    <location>
        <begin position="20"/>
        <end position="140"/>
    </location>
</feature>
<dbReference type="EMBL" id="BMZE01000001">
    <property type="protein sequence ID" value="GHA16735.1"/>
    <property type="molecule type" value="Genomic_DNA"/>
</dbReference>
<proteinExistence type="predicted"/>
<dbReference type="Pfam" id="PF16156">
    <property type="entry name" value="DUF4864"/>
    <property type="match status" value="1"/>
</dbReference>
<gene>
    <name evidence="2" type="ORF">GCM10007989_09820</name>
</gene>
<dbReference type="InterPro" id="IPR032347">
    <property type="entry name" value="DUF4864"/>
</dbReference>
<evidence type="ECO:0008006" key="4">
    <source>
        <dbReference type="Google" id="ProtNLM"/>
    </source>
</evidence>
<accession>A0A918RZ73</accession>
<keyword evidence="3" id="KW-1185">Reference proteome</keyword>
<dbReference type="Proteomes" id="UP000646579">
    <property type="component" value="Unassembled WGS sequence"/>
</dbReference>
<reference evidence="2" key="1">
    <citation type="journal article" date="2014" name="Int. J. Syst. Evol. Microbiol.">
        <title>Complete genome sequence of Corynebacterium casei LMG S-19264T (=DSM 44701T), isolated from a smear-ripened cheese.</title>
        <authorList>
            <consortium name="US DOE Joint Genome Institute (JGI-PGF)"/>
            <person name="Walter F."/>
            <person name="Albersmeier A."/>
            <person name="Kalinowski J."/>
            <person name="Ruckert C."/>
        </authorList>
    </citation>
    <scope>NUCLEOTIDE SEQUENCE</scope>
    <source>
        <strain evidence="2">KCTC 32437</strain>
    </source>
</reference>
<dbReference type="AlphaFoldDB" id="A0A918RZ73"/>